<reference evidence="1 2" key="1">
    <citation type="submission" date="2021-06" db="EMBL/GenBank/DDBJ databases">
        <title>Caerostris darwini draft genome.</title>
        <authorList>
            <person name="Kono N."/>
            <person name="Arakawa K."/>
        </authorList>
    </citation>
    <scope>NUCLEOTIDE SEQUENCE [LARGE SCALE GENOMIC DNA]</scope>
</reference>
<feature type="non-terminal residue" evidence="1">
    <location>
        <position position="1"/>
    </location>
</feature>
<comment type="caution">
    <text evidence="1">The sequence shown here is derived from an EMBL/GenBank/DDBJ whole genome shotgun (WGS) entry which is preliminary data.</text>
</comment>
<proteinExistence type="predicted"/>
<dbReference type="Proteomes" id="UP001054837">
    <property type="component" value="Unassembled WGS sequence"/>
</dbReference>
<sequence>AALPNEVRFVVLPRPAPRRCGVWLYFAAATGWEACEEFWRRNGFKDGQ</sequence>
<protein>
    <submittedName>
        <fullName evidence="1">Uncharacterized protein</fullName>
    </submittedName>
</protein>
<dbReference type="EMBL" id="BPLQ01013210">
    <property type="protein sequence ID" value="GIY70628.1"/>
    <property type="molecule type" value="Genomic_DNA"/>
</dbReference>
<keyword evidence="2" id="KW-1185">Reference proteome</keyword>
<name>A0AAV4VKL7_9ARAC</name>
<dbReference type="AlphaFoldDB" id="A0AAV4VKL7"/>
<evidence type="ECO:0000313" key="1">
    <source>
        <dbReference type="EMBL" id="GIY70628.1"/>
    </source>
</evidence>
<evidence type="ECO:0000313" key="2">
    <source>
        <dbReference type="Proteomes" id="UP001054837"/>
    </source>
</evidence>
<accession>A0AAV4VKL7</accession>
<organism evidence="1 2">
    <name type="scientific">Caerostris darwini</name>
    <dbReference type="NCBI Taxonomy" id="1538125"/>
    <lineage>
        <taxon>Eukaryota</taxon>
        <taxon>Metazoa</taxon>
        <taxon>Ecdysozoa</taxon>
        <taxon>Arthropoda</taxon>
        <taxon>Chelicerata</taxon>
        <taxon>Arachnida</taxon>
        <taxon>Araneae</taxon>
        <taxon>Araneomorphae</taxon>
        <taxon>Entelegynae</taxon>
        <taxon>Araneoidea</taxon>
        <taxon>Araneidae</taxon>
        <taxon>Caerostris</taxon>
    </lineage>
</organism>
<gene>
    <name evidence="1" type="ORF">CDAR_218391</name>
</gene>